<feature type="non-terminal residue" evidence="2">
    <location>
        <position position="86"/>
    </location>
</feature>
<sequence length="86" mass="9599">MQVLGQRLVHPSQRLIRSCLDCLRNLSDEATKEENVEDLLRHLIQLLGSSDMQVVACCVDILSNLTCNNQRNKVKAASCVQSTCEV</sequence>
<evidence type="ECO:0000313" key="3">
    <source>
        <dbReference type="Proteomes" id="UP000054776"/>
    </source>
</evidence>
<dbReference type="InterPro" id="IPR016024">
    <property type="entry name" value="ARM-type_fold"/>
</dbReference>
<dbReference type="InterPro" id="IPR011989">
    <property type="entry name" value="ARM-like"/>
</dbReference>
<evidence type="ECO:0000256" key="1">
    <source>
        <dbReference type="PROSITE-ProRule" id="PRU00259"/>
    </source>
</evidence>
<dbReference type="InParanoid" id="A0A0V0ZCR6"/>
<dbReference type="PANTHER" id="PTHR45976">
    <property type="entry name" value="ARMADILLO SEGMENT POLARITY PROTEIN"/>
    <property type="match status" value="1"/>
</dbReference>
<dbReference type="EMBL" id="JYDH01002507">
    <property type="protein sequence ID" value="KRY10168.1"/>
    <property type="molecule type" value="Genomic_DNA"/>
</dbReference>
<name>A0A0V0ZCR6_TRISP</name>
<dbReference type="Gene3D" id="1.25.10.10">
    <property type="entry name" value="Leucine-rich Repeat Variant"/>
    <property type="match status" value="1"/>
</dbReference>
<accession>A0A0V0ZCR6</accession>
<dbReference type="STRING" id="6334.A0A0V0ZCR6"/>
<feature type="repeat" description="ARM" evidence="1">
    <location>
        <begin position="38"/>
        <end position="73"/>
    </location>
</feature>
<comment type="caution">
    <text evidence="2">The sequence shown here is derived from an EMBL/GenBank/DDBJ whole genome shotgun (WGS) entry which is preliminary data.</text>
</comment>
<dbReference type="GO" id="GO:0007155">
    <property type="term" value="P:cell adhesion"/>
    <property type="evidence" value="ECO:0007669"/>
    <property type="project" value="InterPro"/>
</dbReference>
<protein>
    <submittedName>
        <fullName evidence="2">Catenin beta-1</fullName>
    </submittedName>
</protein>
<evidence type="ECO:0000313" key="2">
    <source>
        <dbReference type="EMBL" id="KRY10168.1"/>
    </source>
</evidence>
<dbReference type="InterPro" id="IPR013284">
    <property type="entry name" value="Beta-catenin"/>
</dbReference>
<dbReference type="OrthoDB" id="195736at2759"/>
<organism evidence="2 3">
    <name type="scientific">Trichinella spiralis</name>
    <name type="common">Trichina worm</name>
    <dbReference type="NCBI Taxonomy" id="6334"/>
    <lineage>
        <taxon>Eukaryota</taxon>
        <taxon>Metazoa</taxon>
        <taxon>Ecdysozoa</taxon>
        <taxon>Nematoda</taxon>
        <taxon>Enoplea</taxon>
        <taxon>Dorylaimia</taxon>
        <taxon>Trichinellida</taxon>
        <taxon>Trichinellidae</taxon>
        <taxon>Trichinella</taxon>
    </lineage>
</organism>
<dbReference type="PROSITE" id="PS50176">
    <property type="entry name" value="ARM_REPEAT"/>
    <property type="match status" value="1"/>
</dbReference>
<dbReference type="GO" id="GO:0045296">
    <property type="term" value="F:cadherin binding"/>
    <property type="evidence" value="ECO:0007669"/>
    <property type="project" value="InterPro"/>
</dbReference>
<keyword evidence="3" id="KW-1185">Reference proteome</keyword>
<dbReference type="InterPro" id="IPR000225">
    <property type="entry name" value="Armadillo"/>
</dbReference>
<gene>
    <name evidence="2" type="primary">Ctnnb1</name>
    <name evidence="2" type="ORF">T01_10511</name>
</gene>
<proteinExistence type="predicted"/>
<dbReference type="AlphaFoldDB" id="A0A0V0ZCR6"/>
<dbReference type="Proteomes" id="UP000054776">
    <property type="component" value="Unassembled WGS sequence"/>
</dbReference>
<dbReference type="SUPFAM" id="SSF48371">
    <property type="entry name" value="ARM repeat"/>
    <property type="match status" value="1"/>
</dbReference>
<reference evidence="2 3" key="1">
    <citation type="submission" date="2015-01" db="EMBL/GenBank/DDBJ databases">
        <title>Evolution of Trichinella species and genotypes.</title>
        <authorList>
            <person name="Korhonen P.K."/>
            <person name="Edoardo P."/>
            <person name="Giuseppe L.R."/>
            <person name="Gasser R.B."/>
        </authorList>
    </citation>
    <scope>NUCLEOTIDE SEQUENCE [LARGE SCALE GENOMIC DNA]</scope>
    <source>
        <strain evidence="2">ISS3</strain>
    </source>
</reference>